<sequence>MGKTRRVALALASAGALTLGVAAPATAAPAECTFYPICVWPAADFGGEPYEFDLRDNICYVAGPPNNQGVVSARNEAPFAVQFWSNYDCTGETAIVANGGETGNLGFVAFSKRRI</sequence>
<feature type="chain" id="PRO_5045943348" description="Peptidase inhibitor family I36" evidence="1">
    <location>
        <begin position="28"/>
        <end position="115"/>
    </location>
</feature>
<keyword evidence="1" id="KW-0732">Signal</keyword>
<proteinExistence type="predicted"/>
<evidence type="ECO:0000313" key="3">
    <source>
        <dbReference type="Proteomes" id="UP001500979"/>
    </source>
</evidence>
<name>A0ABN3VPK2_9PSEU</name>
<evidence type="ECO:0000256" key="1">
    <source>
        <dbReference type="SAM" id="SignalP"/>
    </source>
</evidence>
<dbReference type="Pfam" id="PF03995">
    <property type="entry name" value="Inhibitor_I36"/>
    <property type="match status" value="1"/>
</dbReference>
<dbReference type="InterPro" id="IPR006311">
    <property type="entry name" value="TAT_signal"/>
</dbReference>
<accession>A0ABN3VPK2</accession>
<dbReference type="RefSeq" id="WP_344686334.1">
    <property type="nucleotide sequence ID" value="NZ_BAAAUX010000045.1"/>
</dbReference>
<organism evidence="2 3">
    <name type="scientific">Saccharopolyspora taberi</name>
    <dbReference type="NCBI Taxonomy" id="60895"/>
    <lineage>
        <taxon>Bacteria</taxon>
        <taxon>Bacillati</taxon>
        <taxon>Actinomycetota</taxon>
        <taxon>Actinomycetes</taxon>
        <taxon>Pseudonocardiales</taxon>
        <taxon>Pseudonocardiaceae</taxon>
        <taxon>Saccharopolyspora</taxon>
    </lineage>
</organism>
<evidence type="ECO:0000313" key="2">
    <source>
        <dbReference type="EMBL" id="GAA2821728.1"/>
    </source>
</evidence>
<dbReference type="EMBL" id="BAAAUX010000045">
    <property type="protein sequence ID" value="GAA2821728.1"/>
    <property type="molecule type" value="Genomic_DNA"/>
</dbReference>
<reference evidence="2 3" key="1">
    <citation type="journal article" date="2019" name="Int. J. Syst. Evol. Microbiol.">
        <title>The Global Catalogue of Microorganisms (GCM) 10K type strain sequencing project: providing services to taxonomists for standard genome sequencing and annotation.</title>
        <authorList>
            <consortium name="The Broad Institute Genomics Platform"/>
            <consortium name="The Broad Institute Genome Sequencing Center for Infectious Disease"/>
            <person name="Wu L."/>
            <person name="Ma J."/>
        </authorList>
    </citation>
    <scope>NUCLEOTIDE SEQUENCE [LARGE SCALE GENOMIC DNA]</scope>
    <source>
        <strain evidence="2 3">JCM 9383</strain>
    </source>
</reference>
<protein>
    <recommendedName>
        <fullName evidence="4">Peptidase inhibitor family I36</fullName>
    </recommendedName>
</protein>
<evidence type="ECO:0008006" key="4">
    <source>
        <dbReference type="Google" id="ProtNLM"/>
    </source>
</evidence>
<feature type="signal peptide" evidence="1">
    <location>
        <begin position="1"/>
        <end position="27"/>
    </location>
</feature>
<dbReference type="Proteomes" id="UP001500979">
    <property type="component" value="Unassembled WGS sequence"/>
</dbReference>
<keyword evidence="3" id="KW-1185">Reference proteome</keyword>
<gene>
    <name evidence="2" type="ORF">GCM10010470_66260</name>
</gene>
<comment type="caution">
    <text evidence="2">The sequence shown here is derived from an EMBL/GenBank/DDBJ whole genome shotgun (WGS) entry which is preliminary data.</text>
</comment>
<dbReference type="PROSITE" id="PS51318">
    <property type="entry name" value="TAT"/>
    <property type="match status" value="1"/>
</dbReference>